<dbReference type="InterPro" id="IPR017896">
    <property type="entry name" value="4Fe4S_Fe-S-bd"/>
</dbReference>
<accession>X1KGE5</accession>
<dbReference type="Pfam" id="PF13510">
    <property type="entry name" value="Fer2_4"/>
    <property type="match status" value="1"/>
</dbReference>
<protein>
    <recommendedName>
        <fullName evidence="5">4Fe-4S ferredoxin</fullName>
    </recommendedName>
</protein>
<dbReference type="InterPro" id="IPR042204">
    <property type="entry name" value="2Fe-2S-bd_N"/>
</dbReference>
<dbReference type="PROSITE" id="PS51085">
    <property type="entry name" value="2FE2S_FER_2"/>
    <property type="match status" value="1"/>
</dbReference>
<sequence length="241" mass="27234">MADATTVKEKAEQEVRMVDIYVTGKRYKVPEGLTIQTALEYCGYNIIRSCGCRAGFCGACSTIYNFTHDPTIRYGLACQTRVEQNMVITQIPFFPAAQALYNLEDLKPEEGENKLLTLYPDIITCFGCNNCTKTCPQDLEVMEFISDAIRGDIEKVYQKSFDCLMCGLCAARCPQGLQPYNIALAARRLRGAHLTTRSQHNVDRMKEIEKGKFDAEIEKLKKADEAELRRKYAAREIEPAL</sequence>
<proteinExistence type="predicted"/>
<dbReference type="InterPro" id="IPR001041">
    <property type="entry name" value="2Fe-2S_ferredoxin-type"/>
</dbReference>
<evidence type="ECO:0008006" key="5">
    <source>
        <dbReference type="Google" id="ProtNLM"/>
    </source>
</evidence>
<dbReference type="CDD" id="cd00207">
    <property type="entry name" value="fer2"/>
    <property type="match status" value="1"/>
</dbReference>
<dbReference type="InterPro" id="IPR017900">
    <property type="entry name" value="4Fe4S_Fe_S_CS"/>
</dbReference>
<evidence type="ECO:0000259" key="2">
    <source>
        <dbReference type="PROSITE" id="PS51085"/>
    </source>
</evidence>
<feature type="domain" description="2Fe-2S ferredoxin-type" evidence="2">
    <location>
        <begin position="16"/>
        <end position="94"/>
    </location>
</feature>
<dbReference type="Pfam" id="PF12838">
    <property type="entry name" value="Fer4_7"/>
    <property type="match status" value="1"/>
</dbReference>
<gene>
    <name evidence="4" type="ORF">S06H3_12192</name>
</gene>
<reference evidence="4" key="1">
    <citation type="journal article" date="2014" name="Front. Microbiol.">
        <title>High frequency of phylogenetically diverse reductive dehalogenase-homologous genes in deep subseafloor sedimentary metagenomes.</title>
        <authorList>
            <person name="Kawai M."/>
            <person name="Futagami T."/>
            <person name="Toyoda A."/>
            <person name="Takaki Y."/>
            <person name="Nishi S."/>
            <person name="Hori S."/>
            <person name="Arai W."/>
            <person name="Tsubouchi T."/>
            <person name="Morono Y."/>
            <person name="Uchiyama I."/>
            <person name="Ito T."/>
            <person name="Fujiyama A."/>
            <person name="Inagaki F."/>
            <person name="Takami H."/>
        </authorList>
    </citation>
    <scope>NUCLEOTIDE SEQUENCE</scope>
    <source>
        <strain evidence="4">Expedition CK06-06</strain>
    </source>
</reference>
<dbReference type="SUPFAM" id="SSF46548">
    <property type="entry name" value="alpha-helical ferredoxin"/>
    <property type="match status" value="1"/>
</dbReference>
<dbReference type="InterPro" id="IPR036010">
    <property type="entry name" value="2Fe-2S_ferredoxin-like_sf"/>
</dbReference>
<organism evidence="4">
    <name type="scientific">marine sediment metagenome</name>
    <dbReference type="NCBI Taxonomy" id="412755"/>
    <lineage>
        <taxon>unclassified sequences</taxon>
        <taxon>metagenomes</taxon>
        <taxon>ecological metagenomes</taxon>
    </lineage>
</organism>
<feature type="domain" description="4Fe-4S ferredoxin-type" evidence="3">
    <location>
        <begin position="154"/>
        <end position="183"/>
    </location>
</feature>
<dbReference type="GO" id="GO:0016491">
    <property type="term" value="F:oxidoreductase activity"/>
    <property type="evidence" value="ECO:0007669"/>
    <property type="project" value="UniProtKB-KW"/>
</dbReference>
<evidence type="ECO:0000259" key="3">
    <source>
        <dbReference type="PROSITE" id="PS51379"/>
    </source>
</evidence>
<dbReference type="InterPro" id="IPR006058">
    <property type="entry name" value="2Fe2S_fd_BS"/>
</dbReference>
<dbReference type="PROSITE" id="PS51379">
    <property type="entry name" value="4FE4S_FER_2"/>
    <property type="match status" value="2"/>
</dbReference>
<dbReference type="EMBL" id="BARV01005977">
    <property type="protein sequence ID" value="GAI06102.1"/>
    <property type="molecule type" value="Genomic_DNA"/>
</dbReference>
<keyword evidence="1" id="KW-0560">Oxidoreductase</keyword>
<name>X1KGE5_9ZZZZ</name>
<evidence type="ECO:0000256" key="1">
    <source>
        <dbReference type="ARBA" id="ARBA00023002"/>
    </source>
</evidence>
<dbReference type="Gene3D" id="3.30.70.20">
    <property type="match status" value="1"/>
</dbReference>
<dbReference type="GO" id="GO:0051537">
    <property type="term" value="F:2 iron, 2 sulfur cluster binding"/>
    <property type="evidence" value="ECO:0007669"/>
    <property type="project" value="InterPro"/>
</dbReference>
<comment type="caution">
    <text evidence="4">The sequence shown here is derived from an EMBL/GenBank/DDBJ whole genome shotgun (WGS) entry which is preliminary data.</text>
</comment>
<dbReference type="PROSITE" id="PS00198">
    <property type="entry name" value="4FE4S_FER_1"/>
    <property type="match status" value="1"/>
</dbReference>
<dbReference type="Gene3D" id="3.10.20.440">
    <property type="entry name" value="2Fe-2S iron-sulphur cluster binding domain, sarcosine oxidase, alpha subunit, N-terminal domain"/>
    <property type="match status" value="1"/>
</dbReference>
<evidence type="ECO:0000313" key="4">
    <source>
        <dbReference type="EMBL" id="GAI06102.1"/>
    </source>
</evidence>
<dbReference type="PROSITE" id="PS00197">
    <property type="entry name" value="2FE2S_FER_1"/>
    <property type="match status" value="1"/>
</dbReference>
<feature type="domain" description="4Fe-4S ferredoxin-type" evidence="3">
    <location>
        <begin position="114"/>
        <end position="147"/>
    </location>
</feature>
<dbReference type="SUPFAM" id="SSF54292">
    <property type="entry name" value="2Fe-2S ferredoxin-like"/>
    <property type="match status" value="1"/>
</dbReference>
<dbReference type="AlphaFoldDB" id="X1KGE5"/>